<dbReference type="Proteomes" id="UP001338125">
    <property type="component" value="Unassembled WGS sequence"/>
</dbReference>
<dbReference type="InterPro" id="IPR050364">
    <property type="entry name" value="Cytochrome_P450_fung"/>
</dbReference>
<organism evidence="9 10">
    <name type="scientific">Cladobotryum mycophilum</name>
    <dbReference type="NCBI Taxonomy" id="491253"/>
    <lineage>
        <taxon>Eukaryota</taxon>
        <taxon>Fungi</taxon>
        <taxon>Dikarya</taxon>
        <taxon>Ascomycota</taxon>
        <taxon>Pezizomycotina</taxon>
        <taxon>Sordariomycetes</taxon>
        <taxon>Hypocreomycetidae</taxon>
        <taxon>Hypocreales</taxon>
        <taxon>Hypocreaceae</taxon>
        <taxon>Cladobotryum</taxon>
    </lineage>
</organism>
<reference evidence="9 10" key="1">
    <citation type="submission" date="2024-01" db="EMBL/GenBank/DDBJ databases">
        <title>Complete genome of Cladobotryum mycophilum ATHUM6906.</title>
        <authorList>
            <person name="Christinaki A.C."/>
            <person name="Myridakis A.I."/>
            <person name="Kouvelis V.N."/>
        </authorList>
    </citation>
    <scope>NUCLEOTIDE SEQUENCE [LARGE SCALE GENOMIC DNA]</scope>
    <source>
        <strain evidence="9 10">ATHUM6906</strain>
    </source>
</reference>
<comment type="similarity">
    <text evidence="2">Belongs to the cytochrome P450 family.</text>
</comment>
<dbReference type="SUPFAM" id="SSF48264">
    <property type="entry name" value="Cytochrome P450"/>
    <property type="match status" value="1"/>
</dbReference>
<keyword evidence="5" id="KW-0560">Oxidoreductase</keyword>
<protein>
    <submittedName>
        <fullName evidence="9">Cytochrome P450 monooxygenase CLM2</fullName>
    </submittedName>
</protein>
<evidence type="ECO:0000256" key="8">
    <source>
        <dbReference type="SAM" id="MobiDB-lite"/>
    </source>
</evidence>
<dbReference type="SUPFAM" id="SSF48576">
    <property type="entry name" value="Terpenoid synthases"/>
    <property type="match status" value="1"/>
</dbReference>
<dbReference type="Pfam" id="PF19086">
    <property type="entry name" value="Terpene_syn_C_2"/>
    <property type="match status" value="2"/>
</dbReference>
<sequence>MEDMFAISMPFDLQVNKDLDHIRQTHERWVDESGVLASEEEKRVLLAANVPKLVAYTFPSLTGDALALFTEFMAWSFLFDDEFDAPKERVRWVERVEVMIQEYRHVLYGGECRRDATPLIRAWDDILRRVEALASESVVRRHQQSWDDVYDACRKEAKNDEAFSLPSFAEDWLLFELPEAIRADETFRAMKEHTADVVDMVNDVYSLRKEIKCGNTDNAVLVFANEHSCSLDESKAAVVQMIIGNLNKFQQAEKAFRMSPGYRGLVGEDRGNVEEYVSTMKNWMVGTFEWQKGNGSPPPHPHPHPQHQEAGQPPPGPKGVPLLGNIFDLPPKGVPEHEHWSKHKALYGAISSVTVLGQTIVVIHDKDVASDLLEKQSAKTSGRPEMEFACNLAGWKRFLGTRPLDAIAKRYRKFIHQDVGTKALASKYDGIQNEEAGHLLLRTLKNPNELVNHFKTEAGAAILKILYGYSIEQHQGDPLLRIVETAMHGFSVAFVPGAWAVDTLPMLKYIPEGLPFTGFKKTAREFRRAINDSIEIPYNFTRDRMANHSSRTSYVSELVSAHNRAADSEDEYRITADDEEIIKMSAAAMYGGGADTTVASLSAFVLAMIRFPDVQRKAQEELDRVVGDRIPQLSDRDSLPYINAIASEVLRWWPIAPLSVPHRAEEDITYQGYLIPKGAIILPPILSTVHDPVTYANPSSFDPDRYLPRATNPTPDLICPGRYIADSGIFVSVAQMLKVFTISRAVDSLGREIEPTATMIPGVIAHPTEFPYKIEPRSERHAEMILDLERAHPWEASDSGLLVHDY</sequence>
<evidence type="ECO:0000256" key="5">
    <source>
        <dbReference type="ARBA" id="ARBA00023002"/>
    </source>
</evidence>
<dbReference type="PRINTS" id="PR00463">
    <property type="entry name" value="EP450I"/>
</dbReference>
<name>A0ABR0SIR6_9HYPO</name>
<evidence type="ECO:0000313" key="9">
    <source>
        <dbReference type="EMBL" id="KAK5992051.1"/>
    </source>
</evidence>
<evidence type="ECO:0000256" key="6">
    <source>
        <dbReference type="ARBA" id="ARBA00023004"/>
    </source>
</evidence>
<dbReference type="PANTHER" id="PTHR46300:SF7">
    <property type="entry name" value="P450, PUTATIVE (EUROFUNG)-RELATED"/>
    <property type="match status" value="1"/>
</dbReference>
<dbReference type="Pfam" id="PF00067">
    <property type="entry name" value="p450"/>
    <property type="match status" value="1"/>
</dbReference>
<feature type="region of interest" description="Disordered" evidence="8">
    <location>
        <begin position="289"/>
        <end position="320"/>
    </location>
</feature>
<dbReference type="InterPro" id="IPR008949">
    <property type="entry name" value="Isoprenoid_synthase_dom_sf"/>
</dbReference>
<comment type="caution">
    <text evidence="9">The sequence shown here is derived from an EMBL/GenBank/DDBJ whole genome shotgun (WGS) entry which is preliminary data.</text>
</comment>
<evidence type="ECO:0000256" key="2">
    <source>
        <dbReference type="ARBA" id="ARBA00010617"/>
    </source>
</evidence>
<dbReference type="Gene3D" id="1.10.630.10">
    <property type="entry name" value="Cytochrome P450"/>
    <property type="match status" value="1"/>
</dbReference>
<accession>A0ABR0SIR6</accession>
<dbReference type="GO" id="GO:0004497">
    <property type="term" value="F:monooxygenase activity"/>
    <property type="evidence" value="ECO:0007669"/>
    <property type="project" value="UniProtKB-KW"/>
</dbReference>
<comment type="cofactor">
    <cofactor evidence="1">
        <name>heme</name>
        <dbReference type="ChEBI" id="CHEBI:30413"/>
    </cofactor>
</comment>
<dbReference type="InterPro" id="IPR002401">
    <property type="entry name" value="Cyt_P450_E_grp-I"/>
</dbReference>
<keyword evidence="7 9" id="KW-0503">Monooxygenase</keyword>
<dbReference type="InterPro" id="IPR001128">
    <property type="entry name" value="Cyt_P450"/>
</dbReference>
<evidence type="ECO:0000256" key="7">
    <source>
        <dbReference type="ARBA" id="ARBA00023033"/>
    </source>
</evidence>
<evidence type="ECO:0000313" key="10">
    <source>
        <dbReference type="Proteomes" id="UP001338125"/>
    </source>
</evidence>
<keyword evidence="10" id="KW-1185">Reference proteome</keyword>
<keyword evidence="6" id="KW-0408">Iron</keyword>
<dbReference type="PANTHER" id="PTHR46300">
    <property type="entry name" value="P450, PUTATIVE (EUROFUNG)-RELATED-RELATED"/>
    <property type="match status" value="1"/>
</dbReference>
<evidence type="ECO:0000256" key="3">
    <source>
        <dbReference type="ARBA" id="ARBA00022617"/>
    </source>
</evidence>
<dbReference type="InterPro" id="IPR036396">
    <property type="entry name" value="Cyt_P450_sf"/>
</dbReference>
<evidence type="ECO:0000256" key="1">
    <source>
        <dbReference type="ARBA" id="ARBA00001971"/>
    </source>
</evidence>
<gene>
    <name evidence="9" type="ORF">PT974_05447</name>
</gene>
<evidence type="ECO:0000256" key="4">
    <source>
        <dbReference type="ARBA" id="ARBA00022723"/>
    </source>
</evidence>
<proteinExistence type="inferred from homology"/>
<keyword evidence="3" id="KW-0349">Heme</keyword>
<dbReference type="Gene3D" id="1.10.600.10">
    <property type="entry name" value="Farnesyl Diphosphate Synthase"/>
    <property type="match status" value="1"/>
</dbReference>
<dbReference type="CDD" id="cd11065">
    <property type="entry name" value="CYP64-like"/>
    <property type="match status" value="1"/>
</dbReference>
<keyword evidence="4" id="KW-0479">Metal-binding</keyword>
<dbReference type="EMBL" id="JAVFKD010000012">
    <property type="protein sequence ID" value="KAK5992051.1"/>
    <property type="molecule type" value="Genomic_DNA"/>
</dbReference>